<name>A0A3M7TWL1_9BACI</name>
<evidence type="ECO:0000259" key="1">
    <source>
        <dbReference type="Pfam" id="PF10026"/>
    </source>
</evidence>
<dbReference type="InterPro" id="IPR018728">
    <property type="entry name" value="DUF2268"/>
</dbReference>
<keyword evidence="3" id="KW-1185">Reference proteome</keyword>
<evidence type="ECO:0000313" key="2">
    <source>
        <dbReference type="EMBL" id="RNA69968.1"/>
    </source>
</evidence>
<dbReference type="Proteomes" id="UP000278746">
    <property type="component" value="Unassembled WGS sequence"/>
</dbReference>
<dbReference type="AlphaFoldDB" id="A0A3M7TWL1"/>
<protein>
    <recommendedName>
        <fullName evidence="1">DUF2268 domain-containing protein</fullName>
    </recommendedName>
</protein>
<organism evidence="2 3">
    <name type="scientific">Alteribacter keqinensis</name>
    <dbReference type="NCBI Taxonomy" id="2483800"/>
    <lineage>
        <taxon>Bacteria</taxon>
        <taxon>Bacillati</taxon>
        <taxon>Bacillota</taxon>
        <taxon>Bacilli</taxon>
        <taxon>Bacillales</taxon>
        <taxon>Bacillaceae</taxon>
        <taxon>Alteribacter</taxon>
    </lineage>
</organism>
<dbReference type="Pfam" id="PF10026">
    <property type="entry name" value="DUF2268"/>
    <property type="match status" value="1"/>
</dbReference>
<dbReference type="RefSeq" id="WP_122897480.1">
    <property type="nucleotide sequence ID" value="NZ_RHIB01000001.1"/>
</dbReference>
<evidence type="ECO:0000313" key="3">
    <source>
        <dbReference type="Proteomes" id="UP000278746"/>
    </source>
</evidence>
<feature type="domain" description="DUF2268" evidence="1">
    <location>
        <begin position="81"/>
        <end position="268"/>
    </location>
</feature>
<sequence length="276" mass="32118">MGLKCDFTTFRSFHKKVGDVYWEEALRLQAEVICEPLLRHFKDAALPEWHHYLLAQGLRKPSGDWTKFGEVLQKKGHIKELQKHFFVLKKKWSGPDLPIYLLPIDTTNEELRDRLAGKNGVTFADFIVLFIDESLSLNAMKALLTHEYNHACRLFYQKKNEESVTLMESMLMEGLAEAAVKNHLGKSEQAPWTRTLSREQCEDWWKQVLSHRKDIKGRRYHAHWMYGGRNMPRMIGYVTGFYIVQDFLEKNPEISERGCLKKEADDILAGSGWNSG</sequence>
<dbReference type="EMBL" id="RHIB01000001">
    <property type="protein sequence ID" value="RNA69968.1"/>
    <property type="molecule type" value="Genomic_DNA"/>
</dbReference>
<dbReference type="OrthoDB" id="2449457at2"/>
<accession>A0A3M7TWL1</accession>
<proteinExistence type="predicted"/>
<reference evidence="2 3" key="1">
    <citation type="submission" date="2018-10" db="EMBL/GenBank/DDBJ databases">
        <title>Bacillus Keqinensis sp. nov., a moderately halophilic bacterium isolated from a saline-alkaline lake.</title>
        <authorList>
            <person name="Wang H."/>
        </authorList>
    </citation>
    <scope>NUCLEOTIDE SEQUENCE [LARGE SCALE GENOMIC DNA]</scope>
    <source>
        <strain evidence="2 3">KQ-3</strain>
    </source>
</reference>
<gene>
    <name evidence="2" type="ORF">EBO34_08560</name>
</gene>
<comment type="caution">
    <text evidence="2">The sequence shown here is derived from an EMBL/GenBank/DDBJ whole genome shotgun (WGS) entry which is preliminary data.</text>
</comment>